<accession>A0A2P2JEG9</accession>
<protein>
    <submittedName>
        <fullName evidence="1">Uncharacterized protein</fullName>
    </submittedName>
</protein>
<proteinExistence type="predicted"/>
<dbReference type="AlphaFoldDB" id="A0A2P2JEG9"/>
<evidence type="ECO:0000313" key="1">
    <source>
        <dbReference type="EMBL" id="MBW91840.1"/>
    </source>
</evidence>
<reference evidence="1" key="1">
    <citation type="submission" date="2018-02" db="EMBL/GenBank/DDBJ databases">
        <title>Rhizophora mucronata_Transcriptome.</title>
        <authorList>
            <person name="Meera S.P."/>
            <person name="Sreeshan A."/>
            <person name="Augustine A."/>
        </authorList>
    </citation>
    <scope>NUCLEOTIDE SEQUENCE</scope>
    <source>
        <tissue evidence="1">Leaf</tissue>
    </source>
</reference>
<organism evidence="1">
    <name type="scientific">Rhizophora mucronata</name>
    <name type="common">Asiatic mangrove</name>
    <dbReference type="NCBI Taxonomy" id="61149"/>
    <lineage>
        <taxon>Eukaryota</taxon>
        <taxon>Viridiplantae</taxon>
        <taxon>Streptophyta</taxon>
        <taxon>Embryophyta</taxon>
        <taxon>Tracheophyta</taxon>
        <taxon>Spermatophyta</taxon>
        <taxon>Magnoliopsida</taxon>
        <taxon>eudicotyledons</taxon>
        <taxon>Gunneridae</taxon>
        <taxon>Pentapetalae</taxon>
        <taxon>rosids</taxon>
        <taxon>fabids</taxon>
        <taxon>Malpighiales</taxon>
        <taxon>Rhizophoraceae</taxon>
        <taxon>Rhizophora</taxon>
    </lineage>
</organism>
<sequence length="41" mass="4887">MLISIRGFLGPRFYSVSLFQALAHLVEWEVMEVPMDFLEQW</sequence>
<name>A0A2P2JEG9_RHIMU</name>
<dbReference type="EMBL" id="GGEC01011357">
    <property type="protein sequence ID" value="MBW91840.1"/>
    <property type="molecule type" value="Transcribed_RNA"/>
</dbReference>